<dbReference type="InterPro" id="IPR057601">
    <property type="entry name" value="Oar-like_b-barrel"/>
</dbReference>
<evidence type="ECO:0000256" key="2">
    <source>
        <dbReference type="ARBA" id="ARBA00023136"/>
    </source>
</evidence>
<dbReference type="PROSITE" id="PS51257">
    <property type="entry name" value="PROKAR_LIPOPROTEIN"/>
    <property type="match status" value="1"/>
</dbReference>
<dbReference type="AlphaFoldDB" id="A0A7X1F668"/>
<dbReference type="Pfam" id="PF13620">
    <property type="entry name" value="CarboxypepD_reg"/>
    <property type="match status" value="1"/>
</dbReference>
<name>A0A7X1F668_9SPHN</name>
<comment type="caution">
    <text evidence="6">The sequence shown here is derived from an EMBL/GenBank/DDBJ whole genome shotgun (WGS) entry which is preliminary data.</text>
</comment>
<dbReference type="InterPro" id="IPR037066">
    <property type="entry name" value="Plug_dom_sf"/>
</dbReference>
<keyword evidence="4" id="KW-0732">Signal</keyword>
<evidence type="ECO:0000256" key="1">
    <source>
        <dbReference type="ARBA" id="ARBA00004442"/>
    </source>
</evidence>
<dbReference type="SUPFAM" id="SSF56935">
    <property type="entry name" value="Porins"/>
    <property type="match status" value="1"/>
</dbReference>
<dbReference type="SUPFAM" id="SSF49464">
    <property type="entry name" value="Carboxypeptidase regulatory domain-like"/>
    <property type="match status" value="1"/>
</dbReference>
<feature type="chain" id="PRO_5030697776" evidence="4">
    <location>
        <begin position="27"/>
        <end position="1120"/>
    </location>
</feature>
<dbReference type="InterPro" id="IPR008969">
    <property type="entry name" value="CarboxyPept-like_regulatory"/>
</dbReference>
<evidence type="ECO:0000256" key="4">
    <source>
        <dbReference type="SAM" id="SignalP"/>
    </source>
</evidence>
<dbReference type="Gene3D" id="2.60.40.1120">
    <property type="entry name" value="Carboxypeptidase-like, regulatory domain"/>
    <property type="match status" value="1"/>
</dbReference>
<dbReference type="EMBL" id="JACLAU010000004">
    <property type="protein sequence ID" value="MBC2651053.1"/>
    <property type="molecule type" value="Genomic_DNA"/>
</dbReference>
<dbReference type="Proteomes" id="UP000520156">
    <property type="component" value="Unassembled WGS sequence"/>
</dbReference>
<sequence length="1120" mass="120766">MHLRTFLAASVAGVSLACALATPAFAQETTSTIHGSVTSESGPVAGATVEILNTSTGGRSTTTTTASGDFDASGLRAGDSYTVTVTAPGYPSSQVTDIVTLAAQVFELPIVLTKDESNVNAPIVVTANRLTGARNVSQGPATVLSAADIAAVASVNRDVRDLARRDPFARLDFSPTTRAISFAGQNPRYNRFTVDGVAITDSFGLNSDGLPSRRSPIPFDAIGQFQAKVAPYDVREGNFQGGAINVVLRSGKNEFQGTGFFAYSADELNGKNTKAGPGVPTGRVTLPNYNYKNYGLELSGPIIKDKLFFMIAGERLRANEPIAEGPTDNNAGIAIPNLTQAQIDQISQIAKSKYGHETGGVLNTNGDQDDRLVARIDANLSDTQRASVTYMYAKDAINLGQNANATNLPSGLGLASNAYVQTNRLHTGVFQLNSEWSDELSTEFRAFYKDYVRGQDPYLGRGFAQFQVCTAPTSDRPATAVSGNTLSINCPTANSIVSFGPDISRQTNALKVKSWGGLFQLRYKHENHDLKIFAEYANTNTFNAFLQRSAGDYYFDSIADFQAGNAQRFRYGNAIPSLVPENAAAAFRYMSFTFGIQDTWRVSEKLTINYGGRYDLYGGDSRAALNSIFVSRYGFANNKFLDGLGIFQPRIGFNYKPVNSISIRGGVGLFSGGTPDVYVSNSFSNTGVLTNTIDIQQTSNASYNNAAGASILTNVSGTTIPGAANTVLNSASLSANAPTNALSRDFRLPSQWRGTLSIDWTPEELGFLGRGWNFGADVFYSGVRDQVYFTDARVVANGLFTPDGRPRYTPVTPFTDTNSDIILTNSKLGRSRVGVIRARKDWDFGLNAGVSYTYQDIKDNNPATSSTAASNYAAGVSLDPNGPAYGIGNEQVRDAIKFDLTFKKAFFGDYKTTFSLFGESRTGHVYSYTMRDPAARSIVFGTIGAQSRYLMYVPTGINDTKVSYASATMAQQIDDFINASGLGKYRGTIAPRNAFNSKWVTRIDLHLEQELPTGFGKSRFTVFADVENFTNLLNKNWGQIREYPFAYTVAPVTVTCLTTPVATGTAATGAAITANAGQACAQYRYDANQKDANGNFVAPTDQIYPRQSLYTIRIGARISF</sequence>
<evidence type="ECO:0000313" key="7">
    <source>
        <dbReference type="Proteomes" id="UP000520156"/>
    </source>
</evidence>
<keyword evidence="3" id="KW-0998">Cell outer membrane</keyword>
<keyword evidence="7" id="KW-1185">Reference proteome</keyword>
<feature type="domain" description="TonB-dependent transporter Oar-like beta-barrel" evidence="5">
    <location>
        <begin position="247"/>
        <end position="1033"/>
    </location>
</feature>
<accession>A0A7X1F668</accession>
<comment type="subcellular location">
    <subcellularLocation>
        <location evidence="1">Cell outer membrane</location>
    </subcellularLocation>
</comment>
<feature type="signal peptide" evidence="4">
    <location>
        <begin position="1"/>
        <end position="26"/>
    </location>
</feature>
<evidence type="ECO:0000256" key="3">
    <source>
        <dbReference type="ARBA" id="ARBA00023237"/>
    </source>
</evidence>
<dbReference type="InterPro" id="IPR036942">
    <property type="entry name" value="Beta-barrel_TonB_sf"/>
</dbReference>
<keyword evidence="2" id="KW-0472">Membrane</keyword>
<dbReference type="Gene3D" id="2.40.170.20">
    <property type="entry name" value="TonB-dependent receptor, beta-barrel domain"/>
    <property type="match status" value="1"/>
</dbReference>
<proteinExistence type="predicted"/>
<dbReference type="Pfam" id="PF25183">
    <property type="entry name" value="OMP_b-brl_4"/>
    <property type="match status" value="1"/>
</dbReference>
<protein>
    <submittedName>
        <fullName evidence="6">TonB-dependent receptor</fullName>
    </submittedName>
</protein>
<keyword evidence="6" id="KW-0675">Receptor</keyword>
<dbReference type="GO" id="GO:0009279">
    <property type="term" value="C:cell outer membrane"/>
    <property type="evidence" value="ECO:0007669"/>
    <property type="project" value="UniProtKB-SubCell"/>
</dbReference>
<gene>
    <name evidence="6" type="ORF">H7F49_05005</name>
</gene>
<evidence type="ECO:0000313" key="6">
    <source>
        <dbReference type="EMBL" id="MBC2651053.1"/>
    </source>
</evidence>
<evidence type="ECO:0000259" key="5">
    <source>
        <dbReference type="Pfam" id="PF25183"/>
    </source>
</evidence>
<reference evidence="6 7" key="1">
    <citation type="submission" date="2020-08" db="EMBL/GenBank/DDBJ databases">
        <title>The genome sequence of Novosphingobium flavum 4Y4.</title>
        <authorList>
            <person name="Liu Y."/>
        </authorList>
    </citation>
    <scope>NUCLEOTIDE SEQUENCE [LARGE SCALE GENOMIC DNA]</scope>
    <source>
        <strain evidence="6 7">4Y4</strain>
    </source>
</reference>
<dbReference type="Gene3D" id="2.170.130.10">
    <property type="entry name" value="TonB-dependent receptor, plug domain"/>
    <property type="match status" value="1"/>
</dbReference>
<organism evidence="6 7">
    <name type="scientific">Novosphingobium aerophilum</name>
    <dbReference type="NCBI Taxonomy" id="2839843"/>
    <lineage>
        <taxon>Bacteria</taxon>
        <taxon>Pseudomonadati</taxon>
        <taxon>Pseudomonadota</taxon>
        <taxon>Alphaproteobacteria</taxon>
        <taxon>Sphingomonadales</taxon>
        <taxon>Sphingomonadaceae</taxon>
        <taxon>Novosphingobium</taxon>
    </lineage>
</organism>